<evidence type="ECO:0000313" key="1">
    <source>
        <dbReference type="EMBL" id="MDC0707148.1"/>
    </source>
</evidence>
<keyword evidence="2" id="KW-1185">Reference proteome</keyword>
<sequence length="169" mass="19782">MRPLEETEKERARLRQVGRAPTVGWWVRDRVEMVLLASDGWSAPCIARHPAVSAATVRRVVRAFRSHRLEALERKLPGPAANERNQRRVQQALAKLLEQPRAWNSRQLSQVLEAHGIQLGPRQVRRYLNAMGARWRRTQLSLRHMQRTEEVERAKRRLLTLKKRPELRG</sequence>
<dbReference type="RefSeq" id="WP_272134396.1">
    <property type="nucleotide sequence ID" value="NZ_JAQNDM010000001.1"/>
</dbReference>
<proteinExistence type="predicted"/>
<dbReference type="SUPFAM" id="SSF46689">
    <property type="entry name" value="Homeodomain-like"/>
    <property type="match status" value="1"/>
</dbReference>
<dbReference type="InterPro" id="IPR009057">
    <property type="entry name" value="Homeodomain-like_sf"/>
</dbReference>
<reference evidence="1 2" key="1">
    <citation type="submission" date="2022-11" db="EMBL/GenBank/DDBJ databases">
        <title>Minimal conservation of predation-associated metabolite biosynthetic gene clusters underscores biosynthetic potential of Myxococcota including descriptions for ten novel species: Archangium lansinium sp. nov., Myxococcus landrumus sp. nov., Nannocystis bai.</title>
        <authorList>
            <person name="Ahearne A."/>
            <person name="Stevens C."/>
            <person name="Dowd S."/>
        </authorList>
    </citation>
    <scope>NUCLEOTIDE SEQUENCE [LARGE SCALE GENOMIC DNA]</scope>
    <source>
        <strain evidence="1 2">NCWAL01</strain>
    </source>
</reference>
<dbReference type="Proteomes" id="UP001221838">
    <property type="component" value="Unassembled WGS sequence"/>
</dbReference>
<accession>A0ABT5D2R2</accession>
<name>A0ABT5D2R2_9BACT</name>
<gene>
    <name evidence="1" type="ORF">POL68_01570</name>
</gene>
<protein>
    <submittedName>
        <fullName evidence="1">Helix-turn-helix domain-containing protein</fullName>
    </submittedName>
</protein>
<evidence type="ECO:0000313" key="2">
    <source>
        <dbReference type="Proteomes" id="UP001221838"/>
    </source>
</evidence>
<comment type="caution">
    <text evidence="1">The sequence shown here is derived from an EMBL/GenBank/DDBJ whole genome shotgun (WGS) entry which is preliminary data.</text>
</comment>
<dbReference type="EMBL" id="JAQNDM010000001">
    <property type="protein sequence ID" value="MDC0707148.1"/>
    <property type="molecule type" value="Genomic_DNA"/>
</dbReference>
<dbReference type="Pfam" id="PF13565">
    <property type="entry name" value="HTH_32"/>
    <property type="match status" value="1"/>
</dbReference>
<organism evidence="1 2">
    <name type="scientific">Stigmatella ashevillensis</name>
    <dbReference type="NCBI Taxonomy" id="2995309"/>
    <lineage>
        <taxon>Bacteria</taxon>
        <taxon>Pseudomonadati</taxon>
        <taxon>Myxococcota</taxon>
        <taxon>Myxococcia</taxon>
        <taxon>Myxococcales</taxon>
        <taxon>Cystobacterineae</taxon>
        <taxon>Archangiaceae</taxon>
        <taxon>Stigmatella</taxon>
    </lineage>
</organism>